<dbReference type="STRING" id="578458.D8Q4R3"/>
<dbReference type="KEGG" id="scm:SCHCO_02626326"/>
<dbReference type="VEuPathDB" id="FungiDB:SCHCODRAFT_02626326"/>
<dbReference type="GeneID" id="9589670"/>
<gene>
    <name evidence="2" type="ORF">SCHCODRAFT_108971</name>
</gene>
<evidence type="ECO:0000313" key="2">
    <source>
        <dbReference type="EMBL" id="EFI96837.1"/>
    </source>
</evidence>
<feature type="transmembrane region" description="Helical" evidence="1">
    <location>
        <begin position="130"/>
        <end position="150"/>
    </location>
</feature>
<keyword evidence="1" id="KW-0472">Membrane</keyword>
<protein>
    <submittedName>
        <fullName evidence="2">Uncharacterized protein</fullName>
    </submittedName>
</protein>
<keyword evidence="3" id="KW-1185">Reference proteome</keyword>
<keyword evidence="1" id="KW-0812">Transmembrane</keyword>
<dbReference type="RefSeq" id="XP_003031740.1">
    <property type="nucleotide sequence ID" value="XM_003031694.1"/>
</dbReference>
<reference evidence="2 3" key="1">
    <citation type="journal article" date="2010" name="Nat. Biotechnol.">
        <title>Genome sequence of the model mushroom Schizophyllum commune.</title>
        <authorList>
            <person name="Ohm R.A."/>
            <person name="de Jong J.F."/>
            <person name="Lugones L.G."/>
            <person name="Aerts A."/>
            <person name="Kothe E."/>
            <person name="Stajich J.E."/>
            <person name="de Vries R.P."/>
            <person name="Record E."/>
            <person name="Levasseur A."/>
            <person name="Baker S.E."/>
            <person name="Bartholomew K.A."/>
            <person name="Coutinho P.M."/>
            <person name="Erdmann S."/>
            <person name="Fowler T.J."/>
            <person name="Gathman A.C."/>
            <person name="Lombard V."/>
            <person name="Henrissat B."/>
            <person name="Knabe N."/>
            <person name="Kuees U."/>
            <person name="Lilly W.W."/>
            <person name="Lindquist E."/>
            <person name="Lucas S."/>
            <person name="Magnuson J.K."/>
            <person name="Piumi F."/>
            <person name="Raudaskoski M."/>
            <person name="Salamov A."/>
            <person name="Schmutz J."/>
            <person name="Schwarze F.W.M.R."/>
            <person name="vanKuyk P.A."/>
            <person name="Horton J.S."/>
            <person name="Grigoriev I.V."/>
            <person name="Woesten H.A.B."/>
        </authorList>
    </citation>
    <scope>NUCLEOTIDE SEQUENCE [LARGE SCALE GENOMIC DNA]</scope>
    <source>
        <strain evidence="3">H4-8 / FGSC 9210</strain>
    </source>
</reference>
<dbReference type="OMA" id="MLHITIP"/>
<sequence>MRRVINAVRAATTRTHLLRRVSYALHGFLVGLHLALFILQWFPIEKLVTFPLTEDDDPSDTSLSVALTMSGTIFATVYGALLVWITQKLALRRLLTSRQTLTAMHDEYNSWIGIGSALYTLYGQCRLRSALPWVLCVTVYLINITVLHIVTPSMLSLPIGRKSIIDHVATRLAYPDVDGLLYDGQSTEDGAADLYHALFTDASSLLPYVVLFNPDEAPGLAHSTIYDLPIVGSESDSIAVVNSTIFTVTCGSLDSLKLEDYYPKDAREVWHYNVSHILPDGTKQKHIRVKNILPNNALSLTWPNISGHDTRPAWNRSFYAYGTFDIEDTEGELLPNFTLPRRVAAGAPVNMSIVGCNLEGQHSTIGVNTTTRLAATSGESYLATSAEWAPWKPLDPVPREDLNILDLWTTAMSKQYETHFSLGASRRYNLGFMDKYLISRLNLALPSYTEARVPRERVQLHRLQNALSELVAAYFWSMNQVNVDNQYGIERTSKTETYVPQTVRTLRLNRMSILIGFVVSLVLMLLNYFLVRPRRSRTKGAVDALDTLGLLQTIWFVRGQPDILSTVGRVERPEALRLREAGMFMVEPDLERSACTGGGAGDPIPLTLVSSESPLTDKWRERERELEREMAMIERDVDDVLSPYQWGPSNSSHS</sequence>
<dbReference type="Proteomes" id="UP000007431">
    <property type="component" value="Unassembled WGS sequence"/>
</dbReference>
<name>D8Q4R3_SCHCM</name>
<feature type="transmembrane region" description="Helical" evidence="1">
    <location>
        <begin position="62"/>
        <end position="85"/>
    </location>
</feature>
<dbReference type="OrthoDB" id="2644397at2759"/>
<dbReference type="eggNOG" id="ENOG502SQ09">
    <property type="taxonomic scope" value="Eukaryota"/>
</dbReference>
<organism evidence="3">
    <name type="scientific">Schizophyllum commune (strain H4-8 / FGSC 9210)</name>
    <name type="common">Split gill fungus</name>
    <dbReference type="NCBI Taxonomy" id="578458"/>
    <lineage>
        <taxon>Eukaryota</taxon>
        <taxon>Fungi</taxon>
        <taxon>Dikarya</taxon>
        <taxon>Basidiomycota</taxon>
        <taxon>Agaricomycotina</taxon>
        <taxon>Agaricomycetes</taxon>
        <taxon>Agaricomycetidae</taxon>
        <taxon>Agaricales</taxon>
        <taxon>Schizophyllaceae</taxon>
        <taxon>Schizophyllum</taxon>
    </lineage>
</organism>
<evidence type="ECO:0000256" key="1">
    <source>
        <dbReference type="SAM" id="Phobius"/>
    </source>
</evidence>
<dbReference type="InParanoid" id="D8Q4R3"/>
<accession>D8Q4R3</accession>
<evidence type="ECO:0000313" key="3">
    <source>
        <dbReference type="Proteomes" id="UP000007431"/>
    </source>
</evidence>
<dbReference type="HOGENOM" id="CLU_026310_0_0_1"/>
<feature type="transmembrane region" description="Helical" evidence="1">
    <location>
        <begin position="21"/>
        <end position="42"/>
    </location>
</feature>
<dbReference type="EMBL" id="GL377306">
    <property type="protein sequence ID" value="EFI96837.1"/>
    <property type="molecule type" value="Genomic_DNA"/>
</dbReference>
<keyword evidence="1" id="KW-1133">Transmembrane helix</keyword>
<proteinExistence type="predicted"/>
<dbReference type="AlphaFoldDB" id="D8Q4R3"/>
<feature type="non-terminal residue" evidence="2">
    <location>
        <position position="654"/>
    </location>
</feature>
<feature type="transmembrane region" description="Helical" evidence="1">
    <location>
        <begin position="511"/>
        <end position="531"/>
    </location>
</feature>